<name>A0A371DJR8_9APHY</name>
<accession>A0A371DJR8</accession>
<evidence type="ECO:0008006" key="3">
    <source>
        <dbReference type="Google" id="ProtNLM"/>
    </source>
</evidence>
<evidence type="ECO:0000313" key="2">
    <source>
        <dbReference type="Proteomes" id="UP000256964"/>
    </source>
</evidence>
<dbReference type="STRING" id="139420.A0A371DJR8"/>
<dbReference type="InterPro" id="IPR016181">
    <property type="entry name" value="Acyl_CoA_acyltransferase"/>
</dbReference>
<dbReference type="AlphaFoldDB" id="A0A371DJR8"/>
<proteinExistence type="predicted"/>
<dbReference type="Proteomes" id="UP000256964">
    <property type="component" value="Unassembled WGS sequence"/>
</dbReference>
<reference evidence="1 2" key="1">
    <citation type="journal article" date="2018" name="Biotechnol. Biofuels">
        <title>Integrative visual omics of the white-rot fungus Polyporus brumalis exposes the biotechnological potential of its oxidative enzymes for delignifying raw plant biomass.</title>
        <authorList>
            <person name="Miyauchi S."/>
            <person name="Rancon A."/>
            <person name="Drula E."/>
            <person name="Hage H."/>
            <person name="Chaduli D."/>
            <person name="Favel A."/>
            <person name="Grisel S."/>
            <person name="Henrissat B."/>
            <person name="Herpoel-Gimbert I."/>
            <person name="Ruiz-Duenas F.J."/>
            <person name="Chevret D."/>
            <person name="Hainaut M."/>
            <person name="Lin J."/>
            <person name="Wang M."/>
            <person name="Pangilinan J."/>
            <person name="Lipzen A."/>
            <person name="Lesage-Meessen L."/>
            <person name="Navarro D."/>
            <person name="Riley R."/>
            <person name="Grigoriev I.V."/>
            <person name="Zhou S."/>
            <person name="Raouche S."/>
            <person name="Rosso M.N."/>
        </authorList>
    </citation>
    <scope>NUCLEOTIDE SEQUENCE [LARGE SCALE GENOMIC DNA]</scope>
    <source>
        <strain evidence="1 2">BRFM 1820</strain>
    </source>
</reference>
<keyword evidence="2" id="KW-1185">Reference proteome</keyword>
<dbReference type="EMBL" id="KZ857389">
    <property type="protein sequence ID" value="RDX52766.1"/>
    <property type="molecule type" value="Genomic_DNA"/>
</dbReference>
<protein>
    <recommendedName>
        <fullName evidence="3">N-acetyltransferase domain-containing protein</fullName>
    </recommendedName>
</protein>
<dbReference type="Gene3D" id="3.40.630.30">
    <property type="match status" value="1"/>
</dbReference>
<sequence length="217" mass="23894">MAPANVTIQHVPAPSDKLKVDLGKLLSDLSADDPGLLALVGNDPSLISVLVGTWVEDGSVIGELWTATEGDELVGFMLWTPPGATSKISKEERLKFQQPLLDALSPEGMEYFKSTYYDEFPTFVMQSIAPALLDEVWWLRVAMVRADRQGLGIARALLEPVRHKVSALGQDIACSATRARNVAVYNGLGFESRGVREMVSPWHTWSLYVFLLPPQKL</sequence>
<gene>
    <name evidence="1" type="ORF">OH76DRAFT_1400032</name>
</gene>
<dbReference type="SUPFAM" id="SSF55729">
    <property type="entry name" value="Acyl-CoA N-acyltransferases (Nat)"/>
    <property type="match status" value="1"/>
</dbReference>
<evidence type="ECO:0000313" key="1">
    <source>
        <dbReference type="EMBL" id="RDX52766.1"/>
    </source>
</evidence>
<organism evidence="1 2">
    <name type="scientific">Lentinus brumalis</name>
    <dbReference type="NCBI Taxonomy" id="2498619"/>
    <lineage>
        <taxon>Eukaryota</taxon>
        <taxon>Fungi</taxon>
        <taxon>Dikarya</taxon>
        <taxon>Basidiomycota</taxon>
        <taxon>Agaricomycotina</taxon>
        <taxon>Agaricomycetes</taxon>
        <taxon>Polyporales</taxon>
        <taxon>Polyporaceae</taxon>
        <taxon>Lentinus</taxon>
    </lineage>
</organism>
<dbReference type="OrthoDB" id="61113at2759"/>